<organism evidence="1 2">
    <name type="scientific">Candidatus Kaiserbacteria bacterium RIFCSPHIGHO2_01_FULL_48_10</name>
    <dbReference type="NCBI Taxonomy" id="1798476"/>
    <lineage>
        <taxon>Bacteria</taxon>
        <taxon>Candidatus Kaiseribacteriota</taxon>
    </lineage>
</organism>
<proteinExistence type="predicted"/>
<evidence type="ECO:0000313" key="2">
    <source>
        <dbReference type="Proteomes" id="UP000178249"/>
    </source>
</evidence>
<name>A0A1F6C1Q8_9BACT</name>
<dbReference type="EMBL" id="MFKP01000053">
    <property type="protein sequence ID" value="OGG43101.1"/>
    <property type="molecule type" value="Genomic_DNA"/>
</dbReference>
<evidence type="ECO:0000313" key="1">
    <source>
        <dbReference type="EMBL" id="OGG43101.1"/>
    </source>
</evidence>
<accession>A0A1F6C1Q8</accession>
<sequence>MTTQSDNGGTIARYAFETTVAMVLQDLEDSRDGILSADVTFRVSIIYTRDGDNIRIISPKDARGVILKIDLSDPDEPMTPEIRAAVVDRLLVAINKAFRQYTEPGGWIVDDHDQIGVFILSPQCTTCVVDGIVIPDIRFSGTATYVRRGPDIEIAGEEIEIDCKSGEEGDFLLFLQHYHAVKNQIGTVFQEAFAKQLKKNTLTGSVLSLE</sequence>
<reference evidence="1 2" key="1">
    <citation type="journal article" date="2016" name="Nat. Commun.">
        <title>Thousands of microbial genomes shed light on interconnected biogeochemical processes in an aquifer system.</title>
        <authorList>
            <person name="Anantharaman K."/>
            <person name="Brown C.T."/>
            <person name="Hug L.A."/>
            <person name="Sharon I."/>
            <person name="Castelle C.J."/>
            <person name="Probst A.J."/>
            <person name="Thomas B.C."/>
            <person name="Singh A."/>
            <person name="Wilkins M.J."/>
            <person name="Karaoz U."/>
            <person name="Brodie E.L."/>
            <person name="Williams K.H."/>
            <person name="Hubbard S.S."/>
            <person name="Banfield J.F."/>
        </authorList>
    </citation>
    <scope>NUCLEOTIDE SEQUENCE [LARGE SCALE GENOMIC DNA]</scope>
</reference>
<comment type="caution">
    <text evidence="1">The sequence shown here is derived from an EMBL/GenBank/DDBJ whole genome shotgun (WGS) entry which is preliminary data.</text>
</comment>
<dbReference type="Proteomes" id="UP000178249">
    <property type="component" value="Unassembled WGS sequence"/>
</dbReference>
<gene>
    <name evidence="1" type="ORF">A2841_03850</name>
</gene>
<dbReference type="AlphaFoldDB" id="A0A1F6C1Q8"/>
<protein>
    <submittedName>
        <fullName evidence="1">Uncharacterized protein</fullName>
    </submittedName>
</protein>